<protein>
    <submittedName>
        <fullName evidence="2">Uncharacterized protein</fullName>
    </submittedName>
</protein>
<keyword evidence="1" id="KW-1185">Reference proteome</keyword>
<dbReference type="AlphaFoldDB" id="A0A915HYQ7"/>
<dbReference type="Proteomes" id="UP000887565">
    <property type="component" value="Unplaced"/>
</dbReference>
<evidence type="ECO:0000313" key="1">
    <source>
        <dbReference type="Proteomes" id="UP000887565"/>
    </source>
</evidence>
<name>A0A915HYQ7_ROMCU</name>
<sequence length="155" mass="18019">MLFLEHHWWDYWLALQDQSKEILLPPTTSAPPTPQKTPPVPPAPIVTQSAPQLMVPQLPWMIPMDIQPRQQPSMSTANLDRYVQLIRKPAWYEHSVKWKNQHQEEVESRKAHKTCTMDELPGGCTLPPSTSHTKRGKTLCEWTTRCCEQWAKQKE</sequence>
<evidence type="ECO:0000313" key="2">
    <source>
        <dbReference type="WBParaSite" id="nRc.2.0.1.t07030-RA"/>
    </source>
</evidence>
<organism evidence="1 2">
    <name type="scientific">Romanomermis culicivorax</name>
    <name type="common">Nematode worm</name>
    <dbReference type="NCBI Taxonomy" id="13658"/>
    <lineage>
        <taxon>Eukaryota</taxon>
        <taxon>Metazoa</taxon>
        <taxon>Ecdysozoa</taxon>
        <taxon>Nematoda</taxon>
        <taxon>Enoplea</taxon>
        <taxon>Dorylaimia</taxon>
        <taxon>Mermithida</taxon>
        <taxon>Mermithoidea</taxon>
        <taxon>Mermithidae</taxon>
        <taxon>Romanomermis</taxon>
    </lineage>
</organism>
<proteinExistence type="predicted"/>
<accession>A0A915HYQ7</accession>
<dbReference type="WBParaSite" id="nRc.2.0.1.t07030-RA">
    <property type="protein sequence ID" value="nRc.2.0.1.t07030-RA"/>
    <property type="gene ID" value="nRc.2.0.1.g07030"/>
</dbReference>
<reference evidence="2" key="1">
    <citation type="submission" date="2022-11" db="UniProtKB">
        <authorList>
            <consortium name="WormBaseParasite"/>
        </authorList>
    </citation>
    <scope>IDENTIFICATION</scope>
</reference>